<name>A0A366D796_9GAMM</name>
<comment type="caution">
    <text evidence="5">The sequence shown here is derived from an EMBL/GenBank/DDBJ whole genome shotgun (WGS) entry which is preliminary data.</text>
</comment>
<dbReference type="Proteomes" id="UP000252086">
    <property type="component" value="Unassembled WGS sequence"/>
</dbReference>
<dbReference type="Pfam" id="PF02254">
    <property type="entry name" value="TrkA_N"/>
    <property type="match status" value="1"/>
</dbReference>
<dbReference type="OrthoDB" id="9813518at2"/>
<dbReference type="SUPFAM" id="SSF81324">
    <property type="entry name" value="Voltage-gated potassium channels"/>
    <property type="match status" value="1"/>
</dbReference>
<dbReference type="PANTHER" id="PTHR43833:SF9">
    <property type="entry name" value="POTASSIUM CHANNEL PROTEIN YUGO-RELATED"/>
    <property type="match status" value="1"/>
</dbReference>
<evidence type="ECO:0000313" key="6">
    <source>
        <dbReference type="Proteomes" id="UP000252086"/>
    </source>
</evidence>
<organism evidence="5 6">
    <name type="scientific">Marinomonas aquiplantarum</name>
    <dbReference type="NCBI Taxonomy" id="491951"/>
    <lineage>
        <taxon>Bacteria</taxon>
        <taxon>Pseudomonadati</taxon>
        <taxon>Pseudomonadota</taxon>
        <taxon>Gammaproteobacteria</taxon>
        <taxon>Oceanospirillales</taxon>
        <taxon>Oceanospirillaceae</taxon>
        <taxon>Marinomonas</taxon>
    </lineage>
</organism>
<keyword evidence="2" id="KW-1133">Transmembrane helix</keyword>
<dbReference type="InterPro" id="IPR013099">
    <property type="entry name" value="K_chnl_dom"/>
</dbReference>
<evidence type="ECO:0000259" key="4">
    <source>
        <dbReference type="Pfam" id="PF07885"/>
    </source>
</evidence>
<keyword evidence="2" id="KW-0812">Transmembrane</keyword>
<sequence length="366" mass="41184">MNSLSLLLKRKNSRRQFRKEVHLHETTDLKKRLLLLAGVIALHSLAMVLFEDLDWWQAFWLTMTSASTTGYGDLSAVSFWGQFCTIVLIYGMGITLLAQIASDYVELRLMRKEMRIKGRMRWDHMQDHILIINTPKYDAERYLDLLVNQINQTPELADTPIQILTTAFPDGLPNDLRLQGVVHHTGDALEDGMLLSAGIQNAKYVIVLSPDSRNNHCDSLIFDALHRIKQIGSPAFILAEAINDGNRPRFKAAGANAVIRPIRAYPEMLVRSLIAPGTEQVLEDLFRHQGDHTIRLDVSLSEVSWAHVVTTLIQKDIGTALGYVKQGGDIVTHPQSKELIDAKGLIILVNDNQALPEAEQIRRLFA</sequence>
<dbReference type="Pfam" id="PF07885">
    <property type="entry name" value="Ion_trans_2"/>
    <property type="match status" value="1"/>
</dbReference>
<feature type="domain" description="Potassium channel" evidence="4">
    <location>
        <begin position="40"/>
        <end position="104"/>
    </location>
</feature>
<comment type="subcellular location">
    <subcellularLocation>
        <location evidence="1">Cell membrane</location>
        <topology evidence="1">Multi-pass membrane protein</topology>
    </subcellularLocation>
</comment>
<dbReference type="InterPro" id="IPR036291">
    <property type="entry name" value="NAD(P)-bd_dom_sf"/>
</dbReference>
<dbReference type="InterPro" id="IPR050721">
    <property type="entry name" value="Trk_Ktr_HKT_K-transport"/>
</dbReference>
<proteinExistence type="predicted"/>
<dbReference type="Gene3D" id="3.40.50.720">
    <property type="entry name" value="NAD(P)-binding Rossmann-like Domain"/>
    <property type="match status" value="1"/>
</dbReference>
<dbReference type="SUPFAM" id="SSF51735">
    <property type="entry name" value="NAD(P)-binding Rossmann-fold domains"/>
    <property type="match status" value="1"/>
</dbReference>
<evidence type="ECO:0000256" key="1">
    <source>
        <dbReference type="ARBA" id="ARBA00004651"/>
    </source>
</evidence>
<feature type="domain" description="RCK N-terminal" evidence="3">
    <location>
        <begin position="176"/>
        <end position="261"/>
    </location>
</feature>
<dbReference type="PANTHER" id="PTHR43833">
    <property type="entry name" value="POTASSIUM CHANNEL PROTEIN 2-RELATED-RELATED"/>
    <property type="match status" value="1"/>
</dbReference>
<accession>A0A366D796</accession>
<gene>
    <name evidence="5" type="ORF">DFP76_101207</name>
</gene>
<keyword evidence="2" id="KW-0472">Membrane</keyword>
<evidence type="ECO:0000313" key="5">
    <source>
        <dbReference type="EMBL" id="RBO85931.1"/>
    </source>
</evidence>
<keyword evidence="6" id="KW-1185">Reference proteome</keyword>
<reference evidence="5 6" key="1">
    <citation type="submission" date="2018-06" db="EMBL/GenBank/DDBJ databases">
        <title>Genomic Encyclopedia of Type Strains, Phase III (KMG-III): the genomes of soil and plant-associated and newly described type strains.</title>
        <authorList>
            <person name="Whitman W."/>
        </authorList>
    </citation>
    <scope>NUCLEOTIDE SEQUENCE [LARGE SCALE GENOMIC DNA]</scope>
    <source>
        <strain evidence="5 6">CECT 7732</strain>
    </source>
</reference>
<evidence type="ECO:0000256" key="2">
    <source>
        <dbReference type="SAM" id="Phobius"/>
    </source>
</evidence>
<dbReference type="EMBL" id="QNRF01000001">
    <property type="protein sequence ID" value="RBO85931.1"/>
    <property type="molecule type" value="Genomic_DNA"/>
</dbReference>
<dbReference type="AlphaFoldDB" id="A0A366D796"/>
<dbReference type="RefSeq" id="WP_113872833.1">
    <property type="nucleotide sequence ID" value="NZ_QNRF01000001.1"/>
</dbReference>
<dbReference type="GO" id="GO:0005886">
    <property type="term" value="C:plasma membrane"/>
    <property type="evidence" value="ECO:0007669"/>
    <property type="project" value="UniProtKB-SubCell"/>
</dbReference>
<feature type="transmembrane region" description="Helical" evidence="2">
    <location>
        <begin position="79"/>
        <end position="105"/>
    </location>
</feature>
<keyword evidence="5" id="KW-0813">Transport</keyword>
<keyword evidence="5" id="KW-0407">Ion channel</keyword>
<dbReference type="GO" id="GO:0006813">
    <property type="term" value="P:potassium ion transport"/>
    <property type="evidence" value="ECO:0007669"/>
    <property type="project" value="InterPro"/>
</dbReference>
<evidence type="ECO:0000259" key="3">
    <source>
        <dbReference type="Pfam" id="PF02254"/>
    </source>
</evidence>
<dbReference type="GO" id="GO:0034220">
    <property type="term" value="P:monoatomic ion transmembrane transport"/>
    <property type="evidence" value="ECO:0007669"/>
    <property type="project" value="UniProtKB-KW"/>
</dbReference>
<keyword evidence="5" id="KW-0406">Ion transport</keyword>
<dbReference type="Gene3D" id="1.10.287.70">
    <property type="match status" value="1"/>
</dbReference>
<dbReference type="InterPro" id="IPR003148">
    <property type="entry name" value="RCK_N"/>
</dbReference>
<protein>
    <submittedName>
        <fullName evidence="5">Voltage-gated potassium channel</fullName>
    </submittedName>
</protein>
<feature type="transmembrane region" description="Helical" evidence="2">
    <location>
        <begin position="33"/>
        <end position="50"/>
    </location>
</feature>